<dbReference type="GO" id="GO:0016874">
    <property type="term" value="F:ligase activity"/>
    <property type="evidence" value="ECO:0007669"/>
    <property type="project" value="UniProtKB-KW"/>
</dbReference>
<dbReference type="OMA" id="SIADCEF"/>
<proteinExistence type="predicted"/>
<comment type="subcellular location">
    <subcellularLocation>
        <location evidence="1">Nucleus</location>
    </subcellularLocation>
</comment>
<feature type="region of interest" description="Disordered" evidence="3">
    <location>
        <begin position="144"/>
        <end position="189"/>
    </location>
</feature>
<dbReference type="OrthoDB" id="4226462at2759"/>
<dbReference type="GO" id="GO:0005634">
    <property type="term" value="C:nucleus"/>
    <property type="evidence" value="ECO:0007669"/>
    <property type="project" value="UniProtKB-SubCell"/>
</dbReference>
<feature type="compositionally biased region" description="Low complexity" evidence="3">
    <location>
        <begin position="153"/>
        <end position="165"/>
    </location>
</feature>
<evidence type="ECO:0000313" key="4">
    <source>
        <dbReference type="EMBL" id="CRG89525.1"/>
    </source>
</evidence>
<evidence type="ECO:0000313" key="5">
    <source>
        <dbReference type="Proteomes" id="UP000054383"/>
    </source>
</evidence>
<dbReference type="GO" id="GO:0045944">
    <property type="term" value="P:positive regulation of transcription by RNA polymerase II"/>
    <property type="evidence" value="ECO:0007669"/>
    <property type="project" value="TreeGrafter"/>
</dbReference>
<dbReference type="EMBL" id="CVMT01000006">
    <property type="protein sequence ID" value="CRG89525.1"/>
    <property type="molecule type" value="Genomic_DNA"/>
</dbReference>
<sequence>MGESAEDNEQESIDPLAANDGSLHNNGESRKHTKCVPVGRADLDAEAPTCTQCQKDSIPCTRTLAPFKFSLVSSKMFGGPPRKSLKLPNETAELAACYNQEDNEDVQDSAILSSPHPSTWSDLGRDAMNSMNLDHDRGLSIPSGFFQHNTDFSNSNPESSPNNSRQSRRWSTRQDTYDDENQEYDGDSEDATAALALDTGLSRPRTGSRASDISFLSQNPVNKNATSNFVSLFGPTSSLMSGVVKLPSTGHSSNGITSSLGHNTLEYLLFRHFIEKLSVWFDICDPDRQFGTIVPQRAKRCQALMNAILATSARHLTRVPRYRTAAGTIECKGRILHDLTDETALHYHSKCINDLLILGADPEQNRNEDLLAAGVILRLYEEFDYPFRDEQRDNELFLQMLNAFIEAQIPNYTGPRADYSVIINSPNTGANTSSDTQSEASQKLRQAVFLIAFRQELYSAFLKQRPFNMSMSRCEIFRTFEPAEDAIWTTRLIIFCADVLNFCYGNNSPSEKIGPLRETKLGKEKWRELKELETMWVKCLPSTFEPIYYREPERQKGEIFPEICYLTSVHAAGVQHIELARILLYVYDPAQSQPGFGQVARMRILNQRLKDTVLRLCGIAVNSKRNPPAFTTAMLSIAVCGELFEDELEHRALLSILDELEYNLGWPFGNLREKLQQGWQYGHWESDLMK</sequence>
<dbReference type="InterPro" id="IPR021858">
    <property type="entry name" value="Fun_TF"/>
</dbReference>
<reference evidence="4 5" key="1">
    <citation type="submission" date="2015-04" db="EMBL/GenBank/DDBJ databases">
        <authorList>
            <person name="Syromyatnikov M.Y."/>
            <person name="Popov V.N."/>
        </authorList>
    </citation>
    <scope>NUCLEOTIDE SEQUENCE [LARGE SCALE GENOMIC DNA]</scope>
    <source>
        <strain evidence="4">WF-38-12</strain>
    </source>
</reference>
<dbReference type="Proteomes" id="UP000054383">
    <property type="component" value="Unassembled WGS sequence"/>
</dbReference>
<dbReference type="Pfam" id="PF11951">
    <property type="entry name" value="Fungal_trans_2"/>
    <property type="match status" value="1"/>
</dbReference>
<protein>
    <submittedName>
        <fullName evidence="4">Isoleucine--tRNA ligase</fullName>
    </submittedName>
</protein>
<feature type="compositionally biased region" description="Acidic residues" evidence="3">
    <location>
        <begin position="1"/>
        <end position="12"/>
    </location>
</feature>
<dbReference type="PANTHER" id="PTHR37534:SF2">
    <property type="entry name" value="N-ACETYLTRANSFERASE DOMAIN-CONTAINING PROTEIN"/>
    <property type="match status" value="1"/>
</dbReference>
<evidence type="ECO:0000256" key="1">
    <source>
        <dbReference type="ARBA" id="ARBA00004123"/>
    </source>
</evidence>
<keyword evidence="5" id="KW-1185">Reference proteome</keyword>
<name>A0A0U1M1S9_TALIS</name>
<evidence type="ECO:0000256" key="2">
    <source>
        <dbReference type="ARBA" id="ARBA00023242"/>
    </source>
</evidence>
<keyword evidence="4" id="KW-0436">Ligase</keyword>
<accession>A0A0U1M1S9</accession>
<gene>
    <name evidence="4" type="ORF">PISL3812_06561</name>
</gene>
<dbReference type="GO" id="GO:0000976">
    <property type="term" value="F:transcription cis-regulatory region binding"/>
    <property type="evidence" value="ECO:0007669"/>
    <property type="project" value="TreeGrafter"/>
</dbReference>
<evidence type="ECO:0000256" key="3">
    <source>
        <dbReference type="SAM" id="MobiDB-lite"/>
    </source>
</evidence>
<feature type="region of interest" description="Disordered" evidence="3">
    <location>
        <begin position="1"/>
        <end position="34"/>
    </location>
</feature>
<dbReference type="PANTHER" id="PTHR37534">
    <property type="entry name" value="TRANSCRIPTIONAL ACTIVATOR PROTEIN UGA3"/>
    <property type="match status" value="1"/>
</dbReference>
<dbReference type="AlphaFoldDB" id="A0A0U1M1S9"/>
<dbReference type="STRING" id="28573.A0A0U1M1S9"/>
<feature type="compositionally biased region" description="Acidic residues" evidence="3">
    <location>
        <begin position="177"/>
        <end position="189"/>
    </location>
</feature>
<organism evidence="4 5">
    <name type="scientific">Talaromyces islandicus</name>
    <name type="common">Penicillium islandicum</name>
    <dbReference type="NCBI Taxonomy" id="28573"/>
    <lineage>
        <taxon>Eukaryota</taxon>
        <taxon>Fungi</taxon>
        <taxon>Dikarya</taxon>
        <taxon>Ascomycota</taxon>
        <taxon>Pezizomycotina</taxon>
        <taxon>Eurotiomycetes</taxon>
        <taxon>Eurotiomycetidae</taxon>
        <taxon>Eurotiales</taxon>
        <taxon>Trichocomaceae</taxon>
        <taxon>Talaromyces</taxon>
        <taxon>Talaromyces sect. Islandici</taxon>
    </lineage>
</organism>
<dbReference type="GO" id="GO:0003700">
    <property type="term" value="F:DNA-binding transcription factor activity"/>
    <property type="evidence" value="ECO:0007669"/>
    <property type="project" value="TreeGrafter"/>
</dbReference>
<keyword evidence="2" id="KW-0539">Nucleus</keyword>